<feature type="transmembrane region" description="Helical" evidence="12">
    <location>
        <begin position="499"/>
        <end position="521"/>
    </location>
</feature>
<dbReference type="FunFam" id="2.10.50.30:FF:000002">
    <property type="entry name" value="Vomeronasal 2 receptor, h1"/>
    <property type="match status" value="1"/>
</dbReference>
<sequence length="545" mass="62130">MLEWAISPFYIHGALGFAIQSHEVIGFQHFLQTRKHLGIKEDGFIHDVWVNSFECVFPSLLVRSDTEKLCTGEEKLETLPKSLFQLSMIGHSYNIYNAVYAVAHALHAMSSSIFRKRQRTKLQYKQPWQLHDFLKKVSFNNSVGDKISFDQSRELVAGLDIINWVTFPNQSFQTVKVGRLYPQAKAFSIKEKDITWHSSFKQVQPTSVCTVSCHPGYRKKMKEGKPFCCYDCKPCPEGKISDHEDVEDCTECGEDKYPNREQILCLSKAVTFLSYEEPLGICLAVLAFFLSFCTSWILRLFIKHHDTPIVKANNRNLSYILLLSLLLCFLCAFLFIGPPDTIMCLLRQNSFAMVFSVAVSCVLSKTITVVLAFMATKPENRMRKWMGKRLSIFIILCCSFVQVGICAFWLAICPPFPDYDMHSMTEEIILECNEGSVTMFYCVLGYLGFLATISFCVAFLARNLPDSFNEAKFITFSMLVFCSVWLSFLPAYLSTKGKYIMAVEVLSILASTAGLLGCIFLPKVYIIVMRPDLNDRKQLIRGRIK</sequence>
<dbReference type="Pfam" id="PF00003">
    <property type="entry name" value="7tm_3"/>
    <property type="match status" value="1"/>
</dbReference>
<dbReference type="SUPFAM" id="SSF53822">
    <property type="entry name" value="Periplasmic binding protein-like I"/>
    <property type="match status" value="1"/>
</dbReference>
<dbReference type="PRINTS" id="PR00248">
    <property type="entry name" value="GPCRMGR"/>
</dbReference>
<comment type="similarity">
    <text evidence="2">Belongs to the G-protein coupled receptor 3 family.</text>
</comment>
<keyword evidence="15" id="KW-1185">Reference proteome</keyword>
<evidence type="ECO:0000256" key="8">
    <source>
        <dbReference type="ARBA" id="ARBA00023136"/>
    </source>
</evidence>
<keyword evidence="11" id="KW-0807">Transducer</keyword>
<feature type="transmembrane region" description="Helical" evidence="12">
    <location>
        <begin position="437"/>
        <end position="461"/>
    </location>
</feature>
<dbReference type="InterPro" id="IPR000337">
    <property type="entry name" value="GPCR_3"/>
</dbReference>
<dbReference type="PROSITE" id="PS50259">
    <property type="entry name" value="G_PROTEIN_RECEP_F3_4"/>
    <property type="match status" value="1"/>
</dbReference>
<evidence type="ECO:0000256" key="2">
    <source>
        <dbReference type="ARBA" id="ARBA00007242"/>
    </source>
</evidence>
<organism evidence="14 15">
    <name type="scientific">Salvator merianae</name>
    <name type="common">Argentine black and white tegu</name>
    <name type="synonym">Tupinambis merianae</name>
    <dbReference type="NCBI Taxonomy" id="96440"/>
    <lineage>
        <taxon>Eukaryota</taxon>
        <taxon>Metazoa</taxon>
        <taxon>Chordata</taxon>
        <taxon>Craniata</taxon>
        <taxon>Vertebrata</taxon>
        <taxon>Euteleostomi</taxon>
        <taxon>Lepidosauria</taxon>
        <taxon>Squamata</taxon>
        <taxon>Bifurcata</taxon>
        <taxon>Unidentata</taxon>
        <taxon>Episquamata</taxon>
        <taxon>Laterata</taxon>
        <taxon>Teiioidea</taxon>
        <taxon>Teiidae</taxon>
        <taxon>Salvator</taxon>
    </lineage>
</organism>
<evidence type="ECO:0000256" key="11">
    <source>
        <dbReference type="ARBA" id="ARBA00023224"/>
    </source>
</evidence>
<evidence type="ECO:0000256" key="5">
    <source>
        <dbReference type="ARBA" id="ARBA00022729"/>
    </source>
</evidence>
<dbReference type="InterPro" id="IPR038550">
    <property type="entry name" value="GPCR_3_9-Cys_sf"/>
</dbReference>
<evidence type="ECO:0000256" key="7">
    <source>
        <dbReference type="ARBA" id="ARBA00023040"/>
    </source>
</evidence>
<dbReference type="PANTHER" id="PTHR24061:SF599">
    <property type="entry name" value="G-PROTEIN COUPLED RECEPTORS FAMILY 3 PROFILE DOMAIN-CONTAINING PROTEIN"/>
    <property type="match status" value="1"/>
</dbReference>
<feature type="transmembrane region" description="Helical" evidence="12">
    <location>
        <begin position="350"/>
        <end position="373"/>
    </location>
</feature>
<keyword evidence="7" id="KW-0297">G-protein coupled receptor</keyword>
<dbReference type="Pfam" id="PF07562">
    <property type="entry name" value="NCD3G"/>
    <property type="match status" value="1"/>
</dbReference>
<dbReference type="Pfam" id="PF01094">
    <property type="entry name" value="ANF_receptor"/>
    <property type="match status" value="1"/>
</dbReference>
<protein>
    <recommendedName>
        <fullName evidence="13">G-protein coupled receptors family 3 profile domain-containing protein</fullName>
    </recommendedName>
</protein>
<comment type="subcellular location">
    <subcellularLocation>
        <location evidence="1">Cell membrane</location>
        <topology evidence="1">Multi-pass membrane protein</topology>
    </subcellularLocation>
</comment>
<evidence type="ECO:0000259" key="13">
    <source>
        <dbReference type="PROSITE" id="PS50259"/>
    </source>
</evidence>
<evidence type="ECO:0000313" key="15">
    <source>
        <dbReference type="Proteomes" id="UP000694421"/>
    </source>
</evidence>
<evidence type="ECO:0000256" key="9">
    <source>
        <dbReference type="ARBA" id="ARBA00023170"/>
    </source>
</evidence>
<dbReference type="Ensembl" id="ENSSMRT00000009844.1">
    <property type="protein sequence ID" value="ENSSMRP00000008421.1"/>
    <property type="gene ID" value="ENSSMRG00000006745.1"/>
</dbReference>
<dbReference type="CDD" id="cd15283">
    <property type="entry name" value="7tmC_V2R_pheromone"/>
    <property type="match status" value="1"/>
</dbReference>
<reference evidence="14" key="2">
    <citation type="submission" date="2025-09" db="UniProtKB">
        <authorList>
            <consortium name="Ensembl"/>
        </authorList>
    </citation>
    <scope>IDENTIFICATION</scope>
</reference>
<evidence type="ECO:0000256" key="10">
    <source>
        <dbReference type="ARBA" id="ARBA00023180"/>
    </source>
</evidence>
<dbReference type="PANTHER" id="PTHR24061">
    <property type="entry name" value="CALCIUM-SENSING RECEPTOR-RELATED"/>
    <property type="match status" value="1"/>
</dbReference>
<evidence type="ECO:0000256" key="1">
    <source>
        <dbReference type="ARBA" id="ARBA00004651"/>
    </source>
</evidence>
<evidence type="ECO:0000256" key="6">
    <source>
        <dbReference type="ARBA" id="ARBA00022989"/>
    </source>
</evidence>
<keyword evidence="8 12" id="KW-0472">Membrane</keyword>
<dbReference type="InterPro" id="IPR004073">
    <property type="entry name" value="GPCR_3_vmron_rcpt_2"/>
</dbReference>
<dbReference type="InterPro" id="IPR011500">
    <property type="entry name" value="GPCR_3_9-Cys_dom"/>
</dbReference>
<dbReference type="Gene3D" id="2.10.50.30">
    <property type="entry name" value="GPCR, family 3, nine cysteines domain"/>
    <property type="match status" value="1"/>
</dbReference>
<keyword evidence="6 12" id="KW-1133">Transmembrane helix</keyword>
<feature type="transmembrane region" description="Helical" evidence="12">
    <location>
        <begin position="319"/>
        <end position="338"/>
    </location>
</feature>
<dbReference type="InterPro" id="IPR017978">
    <property type="entry name" value="GPCR_3_C"/>
</dbReference>
<dbReference type="PRINTS" id="PR01535">
    <property type="entry name" value="VOMERONASL2R"/>
</dbReference>
<dbReference type="GO" id="GO:0004930">
    <property type="term" value="F:G protein-coupled receptor activity"/>
    <property type="evidence" value="ECO:0007669"/>
    <property type="project" value="UniProtKB-KW"/>
</dbReference>
<feature type="transmembrane region" description="Helical" evidence="12">
    <location>
        <begin position="393"/>
        <end position="417"/>
    </location>
</feature>
<keyword evidence="5" id="KW-0732">Signal</keyword>
<dbReference type="InterPro" id="IPR000068">
    <property type="entry name" value="GPCR_3_Ca_sens_rcpt-rel"/>
</dbReference>
<proteinExistence type="inferred from homology"/>
<keyword evidence="3" id="KW-1003">Cell membrane</keyword>
<dbReference type="OMA" id="QPWQLHD"/>
<dbReference type="Gene3D" id="3.40.50.2300">
    <property type="match status" value="2"/>
</dbReference>
<keyword evidence="10" id="KW-0325">Glycoprotein</keyword>
<dbReference type="GeneTree" id="ENSGT00950000182788"/>
<evidence type="ECO:0000313" key="14">
    <source>
        <dbReference type="Ensembl" id="ENSSMRP00000008421.1"/>
    </source>
</evidence>
<evidence type="ECO:0000256" key="4">
    <source>
        <dbReference type="ARBA" id="ARBA00022692"/>
    </source>
</evidence>
<accession>A0A8D0BIG4</accession>
<dbReference type="Proteomes" id="UP000694421">
    <property type="component" value="Unplaced"/>
</dbReference>
<evidence type="ECO:0000256" key="12">
    <source>
        <dbReference type="SAM" id="Phobius"/>
    </source>
</evidence>
<dbReference type="PROSITE" id="PS00981">
    <property type="entry name" value="G_PROTEIN_RECEP_F3_3"/>
    <property type="match status" value="1"/>
</dbReference>
<reference evidence="14" key="1">
    <citation type="submission" date="2025-08" db="UniProtKB">
        <authorList>
            <consortium name="Ensembl"/>
        </authorList>
    </citation>
    <scope>IDENTIFICATION</scope>
</reference>
<feature type="transmembrane region" description="Helical" evidence="12">
    <location>
        <begin position="473"/>
        <end position="493"/>
    </location>
</feature>
<dbReference type="InterPro" id="IPR001828">
    <property type="entry name" value="ANF_lig-bd_rcpt"/>
</dbReference>
<feature type="domain" description="G-protein coupled receptors family 3 profile" evidence="13">
    <location>
        <begin position="279"/>
        <end position="543"/>
    </location>
</feature>
<dbReference type="GO" id="GO:0005886">
    <property type="term" value="C:plasma membrane"/>
    <property type="evidence" value="ECO:0007669"/>
    <property type="project" value="UniProtKB-SubCell"/>
</dbReference>
<dbReference type="AlphaFoldDB" id="A0A8D0BIG4"/>
<feature type="transmembrane region" description="Helical" evidence="12">
    <location>
        <begin position="278"/>
        <end position="298"/>
    </location>
</feature>
<dbReference type="InterPro" id="IPR017979">
    <property type="entry name" value="GPCR_3_CS"/>
</dbReference>
<dbReference type="InterPro" id="IPR028082">
    <property type="entry name" value="Peripla_BP_I"/>
</dbReference>
<name>A0A8D0BIG4_SALMN</name>
<evidence type="ECO:0000256" key="3">
    <source>
        <dbReference type="ARBA" id="ARBA00022475"/>
    </source>
</evidence>
<keyword evidence="9" id="KW-0675">Receptor</keyword>
<keyword evidence="4 12" id="KW-0812">Transmembrane</keyword>